<evidence type="ECO:0000313" key="1">
    <source>
        <dbReference type="EMBL" id="CAB4140325.1"/>
    </source>
</evidence>
<reference evidence="1" key="1">
    <citation type="submission" date="2020-04" db="EMBL/GenBank/DDBJ databases">
        <authorList>
            <person name="Chiriac C."/>
            <person name="Salcher M."/>
            <person name="Ghai R."/>
            <person name="Kavagutti S V."/>
        </authorList>
    </citation>
    <scope>NUCLEOTIDE SEQUENCE</scope>
</reference>
<protein>
    <submittedName>
        <fullName evidence="1">Uncharacterized protein</fullName>
    </submittedName>
</protein>
<gene>
    <name evidence="1" type="ORF">UFOVP407_46</name>
</gene>
<organism evidence="1">
    <name type="scientific">uncultured Caudovirales phage</name>
    <dbReference type="NCBI Taxonomy" id="2100421"/>
    <lineage>
        <taxon>Viruses</taxon>
        <taxon>Duplodnaviria</taxon>
        <taxon>Heunggongvirae</taxon>
        <taxon>Uroviricota</taxon>
        <taxon>Caudoviricetes</taxon>
        <taxon>Peduoviridae</taxon>
        <taxon>Maltschvirus</taxon>
        <taxon>Maltschvirus maltsch</taxon>
    </lineage>
</organism>
<sequence>MMAQLSQPWPNLSEKGWATSTPQISAPLSHAVLTVLTYFSIFEIIGKGGRIEPLRTLICRIEQCRLGRLGQTTINAAEIREKSWPILPLKRLGQRLGQARGGWADA</sequence>
<proteinExistence type="predicted"/>
<dbReference type="EMBL" id="LR796379">
    <property type="protein sequence ID" value="CAB4140325.1"/>
    <property type="molecule type" value="Genomic_DNA"/>
</dbReference>
<name>A0A6J5M0E9_9CAUD</name>
<accession>A0A6J5M0E9</accession>